<evidence type="ECO:0000256" key="7">
    <source>
        <dbReference type="ARBA" id="ARBA00023237"/>
    </source>
</evidence>
<dbReference type="KEGG" id="fbm:MQE35_06190"/>
<dbReference type="SUPFAM" id="SSF56935">
    <property type="entry name" value="Porins"/>
    <property type="match status" value="1"/>
</dbReference>
<name>A0A9E6ZW62_9FLAO</name>
<keyword evidence="9" id="KW-1185">Reference proteome</keyword>
<gene>
    <name evidence="8" type="ORF">MQE35_06190</name>
</gene>
<dbReference type="RefSeq" id="WP_255845500.1">
    <property type="nucleotide sequence ID" value="NZ_CP094358.1"/>
</dbReference>
<reference evidence="8" key="1">
    <citation type="submission" date="2022-03" db="EMBL/GenBank/DDBJ databases">
        <title>Description of Abyssus ytuae gen. nov., sp. nov., a novel member of the family Flavobacteriaceae isolated from the sediment of Mariana Trench.</title>
        <authorList>
            <person name="Zhang J."/>
            <person name="Xu X."/>
        </authorList>
    </citation>
    <scope>NUCLEOTIDE SEQUENCE</scope>
    <source>
        <strain evidence="8">MT3330</strain>
    </source>
</reference>
<dbReference type="Proteomes" id="UP000831290">
    <property type="component" value="Chromosome"/>
</dbReference>
<sequence length="418" mass="46596">MKKLILSATIFFIVVHIYAGGYRVALQGQKQLAMGHTGVAVINSAELVFFNPGGITYLHDDFTVSVGMNAIFNNITFRNEEFGWNTKADNEISTPFSAYMAYKITDWLSVGLGVYTPYGSSTSFPTDWEGSHLVNNISLAAIFVQPTLSIKLNDKLSIGGGPIYMNGNVEYNRNLNRGLVNEQGQRSNVTIEQSGITAWGYNLGMMFLPGDKTVIGINYRSEIIAKAKNGDATFRNIPATLSPLFPDQGFNAELPLPAELTVGISYKITDKWLVAADFNRVFWNSYESLDIDFLINTPALPDSVNPRNYHNTSTYRFGAQYTANNKFVLRGGYYYDETPIPSGYFAPEIPRNDSHNFTGGLTYNFNNNFSIDFSLLYVHFEKLTDSYNYYQENGVNIPFGGTYENNALIPGLGVTYSF</sequence>
<comment type="similarity">
    <text evidence="2">Belongs to the OmpP1/FadL family.</text>
</comment>
<keyword evidence="6" id="KW-0472">Membrane</keyword>
<dbReference type="PANTHER" id="PTHR35093">
    <property type="entry name" value="OUTER MEMBRANE PROTEIN NMB0088-RELATED"/>
    <property type="match status" value="1"/>
</dbReference>
<dbReference type="PANTHER" id="PTHR35093:SF8">
    <property type="entry name" value="OUTER MEMBRANE PROTEIN NMB0088-RELATED"/>
    <property type="match status" value="1"/>
</dbReference>
<evidence type="ECO:0000256" key="6">
    <source>
        <dbReference type="ARBA" id="ARBA00023136"/>
    </source>
</evidence>
<dbReference type="Pfam" id="PF03349">
    <property type="entry name" value="Toluene_X"/>
    <property type="match status" value="1"/>
</dbReference>
<evidence type="ECO:0000256" key="4">
    <source>
        <dbReference type="ARBA" id="ARBA00022692"/>
    </source>
</evidence>
<dbReference type="GO" id="GO:0009279">
    <property type="term" value="C:cell outer membrane"/>
    <property type="evidence" value="ECO:0007669"/>
    <property type="project" value="UniProtKB-SubCell"/>
</dbReference>
<organism evidence="8 9">
    <name type="scientific">Abyssalbus ytuae</name>
    <dbReference type="NCBI Taxonomy" id="2926907"/>
    <lineage>
        <taxon>Bacteria</taxon>
        <taxon>Pseudomonadati</taxon>
        <taxon>Bacteroidota</taxon>
        <taxon>Flavobacteriia</taxon>
        <taxon>Flavobacteriales</taxon>
        <taxon>Flavobacteriaceae</taxon>
        <taxon>Abyssalbus</taxon>
    </lineage>
</organism>
<dbReference type="AlphaFoldDB" id="A0A9E6ZW62"/>
<evidence type="ECO:0000313" key="9">
    <source>
        <dbReference type="Proteomes" id="UP000831290"/>
    </source>
</evidence>
<keyword evidence="4" id="KW-0812">Transmembrane</keyword>
<evidence type="ECO:0000256" key="2">
    <source>
        <dbReference type="ARBA" id="ARBA00008163"/>
    </source>
</evidence>
<dbReference type="Gene3D" id="2.40.160.60">
    <property type="entry name" value="Outer membrane protein transport protein (OMPP1/FadL/TodX)"/>
    <property type="match status" value="1"/>
</dbReference>
<keyword evidence="3" id="KW-1134">Transmembrane beta strand</keyword>
<accession>A0A9E6ZW62</accession>
<dbReference type="EMBL" id="CP094358">
    <property type="protein sequence ID" value="UOB18883.1"/>
    <property type="molecule type" value="Genomic_DNA"/>
</dbReference>
<evidence type="ECO:0000313" key="8">
    <source>
        <dbReference type="EMBL" id="UOB18883.1"/>
    </source>
</evidence>
<evidence type="ECO:0000256" key="5">
    <source>
        <dbReference type="ARBA" id="ARBA00022729"/>
    </source>
</evidence>
<dbReference type="InterPro" id="IPR005017">
    <property type="entry name" value="OMPP1/FadL/TodX"/>
</dbReference>
<evidence type="ECO:0000256" key="3">
    <source>
        <dbReference type="ARBA" id="ARBA00022452"/>
    </source>
</evidence>
<proteinExistence type="inferred from homology"/>
<evidence type="ECO:0000256" key="1">
    <source>
        <dbReference type="ARBA" id="ARBA00004571"/>
    </source>
</evidence>
<keyword evidence="5" id="KW-0732">Signal</keyword>
<keyword evidence="7" id="KW-0998">Cell outer membrane</keyword>
<protein>
    <submittedName>
        <fullName evidence="8">Outer membrane protein transport protein</fullName>
    </submittedName>
</protein>
<comment type="subcellular location">
    <subcellularLocation>
        <location evidence="1">Cell outer membrane</location>
        <topology evidence="1">Multi-pass membrane protein</topology>
    </subcellularLocation>
</comment>
<dbReference type="GO" id="GO:0015483">
    <property type="term" value="F:long-chain fatty acid transporting porin activity"/>
    <property type="evidence" value="ECO:0007669"/>
    <property type="project" value="TreeGrafter"/>
</dbReference>